<organism evidence="1">
    <name type="scientific">marine sediment metagenome</name>
    <dbReference type="NCBI Taxonomy" id="412755"/>
    <lineage>
        <taxon>unclassified sequences</taxon>
        <taxon>metagenomes</taxon>
        <taxon>ecological metagenomes</taxon>
    </lineage>
</organism>
<sequence length="44" mass="4836">EYVVSMCEAVINGGSPAIHLYTMNSAPRAGSVIQELYPKYFAEK</sequence>
<evidence type="ECO:0000313" key="1">
    <source>
        <dbReference type="EMBL" id="GAH68331.1"/>
    </source>
</evidence>
<reference evidence="1" key="1">
    <citation type="journal article" date="2014" name="Front. Microbiol.">
        <title>High frequency of phylogenetically diverse reductive dehalogenase-homologous genes in deep subseafloor sedimentary metagenomes.</title>
        <authorList>
            <person name="Kawai M."/>
            <person name="Futagami T."/>
            <person name="Toyoda A."/>
            <person name="Takaki Y."/>
            <person name="Nishi S."/>
            <person name="Hori S."/>
            <person name="Arai W."/>
            <person name="Tsubouchi T."/>
            <person name="Morono Y."/>
            <person name="Uchiyama I."/>
            <person name="Ito T."/>
            <person name="Fujiyama A."/>
            <person name="Inagaki F."/>
            <person name="Takami H."/>
        </authorList>
    </citation>
    <scope>NUCLEOTIDE SEQUENCE</scope>
    <source>
        <strain evidence="1">Expedition CK06-06</strain>
    </source>
</reference>
<gene>
    <name evidence="1" type="ORF">S03H2_48922</name>
</gene>
<name>X1HDP8_9ZZZZ</name>
<accession>X1HDP8</accession>
<dbReference type="AlphaFoldDB" id="X1HDP8"/>
<feature type="non-terminal residue" evidence="1">
    <location>
        <position position="1"/>
    </location>
</feature>
<dbReference type="EMBL" id="BARU01030882">
    <property type="protein sequence ID" value="GAH68331.1"/>
    <property type="molecule type" value="Genomic_DNA"/>
</dbReference>
<proteinExistence type="predicted"/>
<protein>
    <submittedName>
        <fullName evidence="1">Uncharacterized protein</fullName>
    </submittedName>
</protein>
<comment type="caution">
    <text evidence="1">The sequence shown here is derived from an EMBL/GenBank/DDBJ whole genome shotgun (WGS) entry which is preliminary data.</text>
</comment>